<dbReference type="Proteomes" id="UP000007575">
    <property type="component" value="Chromosome"/>
</dbReference>
<dbReference type="InterPro" id="IPR016132">
    <property type="entry name" value="Phyto_chromo_attachment"/>
</dbReference>
<evidence type="ECO:0000256" key="3">
    <source>
        <dbReference type="ARBA" id="ARBA00012438"/>
    </source>
</evidence>
<dbReference type="GO" id="GO:0009881">
    <property type="term" value="F:photoreceptor activity"/>
    <property type="evidence" value="ECO:0007669"/>
    <property type="project" value="UniProtKB-KW"/>
</dbReference>
<dbReference type="SMART" id="SM00065">
    <property type="entry name" value="GAF"/>
    <property type="match status" value="1"/>
</dbReference>
<evidence type="ECO:0000256" key="6">
    <source>
        <dbReference type="ARBA" id="ARBA00022679"/>
    </source>
</evidence>
<dbReference type="GO" id="GO:0000155">
    <property type="term" value="F:phosphorelay sensor kinase activity"/>
    <property type="evidence" value="ECO:0007669"/>
    <property type="project" value="InterPro"/>
</dbReference>
<dbReference type="PROSITE" id="PS50046">
    <property type="entry name" value="PHYTOCHROME_2"/>
    <property type="match status" value="1"/>
</dbReference>
<dbReference type="InterPro" id="IPR013515">
    <property type="entry name" value="Phytochrome_cen-reg"/>
</dbReference>
<dbReference type="PROSITE" id="PS50109">
    <property type="entry name" value="HIS_KIN"/>
    <property type="match status" value="1"/>
</dbReference>
<evidence type="ECO:0000313" key="14">
    <source>
        <dbReference type="Proteomes" id="UP000007575"/>
    </source>
</evidence>
<dbReference type="SUPFAM" id="SSF55874">
    <property type="entry name" value="ATPase domain of HSP90 chaperone/DNA topoisomerase II/histidine kinase"/>
    <property type="match status" value="1"/>
</dbReference>
<dbReference type="HOGENOM" id="CLU_000445_50_1_0"/>
<reference evidence="13 14" key="1">
    <citation type="journal article" date="2012" name="PLoS ONE">
        <title>Genome sequence and transcriptome analysis of the radioresistant bacterium Deinococcus gobiensis: insights into the extreme environmental adaptations.</title>
        <authorList>
            <person name="Yuan M."/>
            <person name="Chen M."/>
            <person name="Zhang W."/>
            <person name="Lu W."/>
            <person name="Wang J."/>
            <person name="Yang M."/>
            <person name="Zhao P."/>
            <person name="Tang R."/>
            <person name="Li X."/>
            <person name="Hao Y."/>
            <person name="Zhou Z."/>
            <person name="Zhan Y."/>
            <person name="Yu H."/>
            <person name="Teng C."/>
            <person name="Yan Y."/>
            <person name="Ping S."/>
            <person name="Wang Y."/>
            <person name="Lin M."/>
        </authorList>
    </citation>
    <scope>NUCLEOTIDE SEQUENCE [LARGE SCALE GENOMIC DNA]</scope>
    <source>
        <strain evidence="13 14">I-0</strain>
    </source>
</reference>
<keyword evidence="6" id="KW-0808">Transferase</keyword>
<name>H8GTR9_DEIGI</name>
<dbReference type="AlphaFoldDB" id="H8GTR9"/>
<dbReference type="InterPro" id="IPR035965">
    <property type="entry name" value="PAS-like_dom_sf"/>
</dbReference>
<keyword evidence="14" id="KW-1185">Reference proteome</keyword>
<dbReference type="RefSeq" id="WP_014684880.1">
    <property type="nucleotide sequence ID" value="NC_017790.1"/>
</dbReference>
<evidence type="ECO:0000256" key="2">
    <source>
        <dbReference type="ARBA" id="ARBA00006402"/>
    </source>
</evidence>
<keyword evidence="10" id="KW-0675">Receptor</keyword>
<dbReference type="GO" id="GO:0000156">
    <property type="term" value="F:phosphorelay response regulator activity"/>
    <property type="evidence" value="ECO:0007669"/>
    <property type="project" value="TreeGrafter"/>
</dbReference>
<evidence type="ECO:0000259" key="12">
    <source>
        <dbReference type="PROSITE" id="PS50109"/>
    </source>
</evidence>
<keyword evidence="7" id="KW-0418">Kinase</keyword>
<keyword evidence="4" id="KW-0600">Photoreceptor protein</keyword>
<dbReference type="EMBL" id="CP002191">
    <property type="protein sequence ID" value="AFD25397.1"/>
    <property type="molecule type" value="Genomic_DNA"/>
</dbReference>
<dbReference type="InterPro" id="IPR036097">
    <property type="entry name" value="HisK_dim/P_sf"/>
</dbReference>
<dbReference type="STRING" id="745776.DGo_CA1470"/>
<dbReference type="InterPro" id="IPR029016">
    <property type="entry name" value="GAF-like_dom_sf"/>
</dbReference>
<dbReference type="GO" id="GO:0006355">
    <property type="term" value="P:regulation of DNA-templated transcription"/>
    <property type="evidence" value="ECO:0007669"/>
    <property type="project" value="InterPro"/>
</dbReference>
<evidence type="ECO:0000256" key="8">
    <source>
        <dbReference type="ARBA" id="ARBA00022991"/>
    </source>
</evidence>
<keyword evidence="8" id="KW-0157">Chromophore</keyword>
<dbReference type="PANTHER" id="PTHR42878">
    <property type="entry name" value="TWO-COMPONENT HISTIDINE KINASE"/>
    <property type="match status" value="1"/>
</dbReference>
<keyword evidence="9" id="KW-0472">Membrane</keyword>
<dbReference type="InterPro" id="IPR003018">
    <property type="entry name" value="GAF"/>
</dbReference>
<dbReference type="PANTHER" id="PTHR42878:SF15">
    <property type="entry name" value="BACTERIOPHYTOCHROME"/>
    <property type="match status" value="1"/>
</dbReference>
<dbReference type="Pfam" id="PF00360">
    <property type="entry name" value="PHY"/>
    <property type="match status" value="1"/>
</dbReference>
<evidence type="ECO:0000256" key="9">
    <source>
        <dbReference type="ARBA" id="ARBA00023136"/>
    </source>
</evidence>
<dbReference type="GO" id="GO:0016020">
    <property type="term" value="C:membrane"/>
    <property type="evidence" value="ECO:0007669"/>
    <property type="project" value="UniProtKB-SubCell"/>
</dbReference>
<gene>
    <name evidence="13" type="ordered locus">DGo_CA1470</name>
</gene>
<dbReference type="GO" id="GO:0007234">
    <property type="term" value="P:osmosensory signaling via phosphorelay pathway"/>
    <property type="evidence" value="ECO:0007669"/>
    <property type="project" value="TreeGrafter"/>
</dbReference>
<dbReference type="SMART" id="SM00387">
    <property type="entry name" value="HATPase_c"/>
    <property type="match status" value="1"/>
</dbReference>
<evidence type="ECO:0000256" key="5">
    <source>
        <dbReference type="ARBA" id="ARBA00022606"/>
    </source>
</evidence>
<dbReference type="SUPFAM" id="SSF55785">
    <property type="entry name" value="PYP-like sensor domain (PAS domain)"/>
    <property type="match status" value="1"/>
</dbReference>
<proteinExistence type="inferred from homology"/>
<comment type="catalytic activity">
    <reaction evidence="1">
        <text>ATP + protein L-histidine = ADP + protein N-phospho-L-histidine.</text>
        <dbReference type="EC" id="2.7.13.3"/>
    </reaction>
</comment>
<protein>
    <recommendedName>
        <fullName evidence="3">histidine kinase</fullName>
        <ecNumber evidence="3">2.7.13.3</ecNumber>
    </recommendedName>
</protein>
<dbReference type="InterPro" id="IPR036890">
    <property type="entry name" value="HATPase_C_sf"/>
</dbReference>
<evidence type="ECO:0000256" key="1">
    <source>
        <dbReference type="ARBA" id="ARBA00000085"/>
    </source>
</evidence>
<dbReference type="SUPFAM" id="SSF47384">
    <property type="entry name" value="Homodimeric domain of signal transducing histidine kinase"/>
    <property type="match status" value="1"/>
</dbReference>
<evidence type="ECO:0000256" key="4">
    <source>
        <dbReference type="ARBA" id="ARBA00022543"/>
    </source>
</evidence>
<dbReference type="eggNOG" id="COG4251">
    <property type="taxonomic scope" value="Bacteria"/>
</dbReference>
<dbReference type="Pfam" id="PF01590">
    <property type="entry name" value="GAF"/>
    <property type="match status" value="1"/>
</dbReference>
<dbReference type="GO" id="GO:0030295">
    <property type="term" value="F:protein kinase activator activity"/>
    <property type="evidence" value="ECO:0007669"/>
    <property type="project" value="TreeGrafter"/>
</dbReference>
<dbReference type="Gene3D" id="3.30.450.20">
    <property type="entry name" value="PAS domain"/>
    <property type="match status" value="1"/>
</dbReference>
<evidence type="ECO:0000259" key="11">
    <source>
        <dbReference type="PROSITE" id="PS50046"/>
    </source>
</evidence>
<sequence length="759" mass="82511">MTEHRAAPDLLPPPYLGGPEITTDNCEREAIHIPGSIQPHGALLVLDAGLRAVQVSENVGAFLGTAPETVLGQSLGELLGEEEARALASALPPGSPDHLQYRERVAGRGDRFPDLALTAHRTGERWVVELEPEGAPSRRVAHLLRNAVFALESAPTLQALAEAAVRAVREISGLDRVMLYRFAADNTGEVMAEDRREDLHPFLGHRFPESDIPAQARALYVRHLLRLTADVDAPASPLRPLLDPQTGAPAQLGGAVLRATSPMHLRYLRNMGVASSLSVSVVVDGRLWGLISCHHTSPYVVPPEVRSAMEDLGRLLNLQVRLKSRADTDAFREGLRERRERITAAATHSMTPLATLADPALDLAGLLAAGGAALHFEGQWRTVGTAPAPELLAELLGWLRARCGEETLYVTESLSAEWAPGAAVIPQASGLVALSVGRGWNEAVLWFRPEIVREVAWGGATPDRAKDDLGPRRSFDTYLERVRAHGEPWHPGELEEARDLQRTLSAALGERLSTLRRLNDALERSVAEWRQYAFVIAHDMQEPVRLISQFVELFRLRYGGQIDPGAEQLIGFVVGETGRLRGLTTDLYAYTELQSDARLHFSEVSLQDALRGALAELAALVTERAPTLELPAAWPTVWADPVRLRELLTHLLRNALIFSAPYPVRVELEVHELPGAGGWAVTVRDDGPGIAPEYHEKVFQIFQRLGRNAASGNGLGLSLGRKIAQLHGGDLTVESELGRGSAFTFTLPTPAAPGDPGEA</sequence>
<dbReference type="KEGG" id="dgo:DGo_CA1470"/>
<dbReference type="InterPro" id="IPR000014">
    <property type="entry name" value="PAS"/>
</dbReference>
<dbReference type="InterPro" id="IPR003594">
    <property type="entry name" value="HATPase_dom"/>
</dbReference>
<comment type="similarity">
    <text evidence="2">In the N-terminal section; belongs to the phytochrome family.</text>
</comment>
<dbReference type="Pfam" id="PF08446">
    <property type="entry name" value="PAS_2"/>
    <property type="match status" value="1"/>
</dbReference>
<dbReference type="InterPro" id="IPR013654">
    <property type="entry name" value="PAS_2"/>
</dbReference>
<dbReference type="SUPFAM" id="SSF55781">
    <property type="entry name" value="GAF domain-like"/>
    <property type="match status" value="2"/>
</dbReference>
<feature type="domain" description="Phytochrome chromophore attachment site" evidence="11">
    <location>
        <begin position="156"/>
        <end position="314"/>
    </location>
</feature>
<dbReference type="Pfam" id="PF02518">
    <property type="entry name" value="HATPase_c"/>
    <property type="match status" value="1"/>
</dbReference>
<dbReference type="Gene3D" id="3.30.450.40">
    <property type="match status" value="1"/>
</dbReference>
<dbReference type="EC" id="2.7.13.3" evidence="3"/>
<feature type="domain" description="Histidine kinase" evidence="12">
    <location>
        <begin position="535"/>
        <end position="751"/>
    </location>
</feature>
<keyword evidence="5" id="KW-0716">Sensory transduction</keyword>
<dbReference type="PRINTS" id="PR00344">
    <property type="entry name" value="BCTRLSENSOR"/>
</dbReference>
<organism evidence="13 14">
    <name type="scientific">Deinococcus gobiensis (strain DSM 21396 / JCM 16679 / CGMCC 1.7299 / I-0)</name>
    <dbReference type="NCBI Taxonomy" id="745776"/>
    <lineage>
        <taxon>Bacteria</taxon>
        <taxon>Thermotogati</taxon>
        <taxon>Deinococcota</taxon>
        <taxon>Deinococci</taxon>
        <taxon>Deinococcales</taxon>
        <taxon>Deinococcaceae</taxon>
        <taxon>Deinococcus</taxon>
    </lineage>
</organism>
<dbReference type="CDD" id="cd00130">
    <property type="entry name" value="PAS"/>
    <property type="match status" value="1"/>
</dbReference>
<evidence type="ECO:0000256" key="7">
    <source>
        <dbReference type="ARBA" id="ARBA00022777"/>
    </source>
</evidence>
<evidence type="ECO:0000256" key="10">
    <source>
        <dbReference type="ARBA" id="ARBA00023170"/>
    </source>
</evidence>
<accession>H8GTR9</accession>
<dbReference type="InterPro" id="IPR004358">
    <property type="entry name" value="Sig_transdc_His_kin-like_C"/>
</dbReference>
<dbReference type="PATRIC" id="fig|745776.4.peg.1512"/>
<dbReference type="GO" id="GO:0009584">
    <property type="term" value="P:detection of visible light"/>
    <property type="evidence" value="ECO:0007669"/>
    <property type="project" value="InterPro"/>
</dbReference>
<dbReference type="OrthoDB" id="9766459at2"/>
<dbReference type="InterPro" id="IPR005467">
    <property type="entry name" value="His_kinase_dom"/>
</dbReference>
<dbReference type="Gene3D" id="3.30.450.270">
    <property type="match status" value="1"/>
</dbReference>
<evidence type="ECO:0000313" key="13">
    <source>
        <dbReference type="EMBL" id="AFD25397.1"/>
    </source>
</evidence>
<dbReference type="InterPro" id="IPR050351">
    <property type="entry name" value="BphY/WalK/GraS-like"/>
</dbReference>
<dbReference type="Gene3D" id="3.30.565.10">
    <property type="entry name" value="Histidine kinase-like ATPase, C-terminal domain"/>
    <property type="match status" value="1"/>
</dbReference>
<dbReference type="InterPro" id="IPR043150">
    <property type="entry name" value="Phytochrome_PHY_sf"/>
</dbReference>